<dbReference type="InterPro" id="IPR008964">
    <property type="entry name" value="Invasin/intimin_cell_adhesion"/>
</dbReference>
<name>A0A413SWT5_9FIRM</name>
<gene>
    <name evidence="2" type="ORF">DW918_12735</name>
</gene>
<dbReference type="SUPFAM" id="SSF49373">
    <property type="entry name" value="Invasin/intimin cell-adhesion fragments"/>
    <property type="match status" value="1"/>
</dbReference>
<evidence type="ECO:0000259" key="1">
    <source>
        <dbReference type="Pfam" id="PF02368"/>
    </source>
</evidence>
<evidence type="ECO:0000313" key="2">
    <source>
        <dbReference type="EMBL" id="RHA73701.1"/>
    </source>
</evidence>
<dbReference type="InterPro" id="IPR003343">
    <property type="entry name" value="Big_2"/>
</dbReference>
<comment type="caution">
    <text evidence="2">The sequence shown here is derived from an EMBL/GenBank/DDBJ whole genome shotgun (WGS) entry which is preliminary data.</text>
</comment>
<dbReference type="Proteomes" id="UP000285740">
    <property type="component" value="Unassembled WGS sequence"/>
</dbReference>
<organism evidence="2 3">
    <name type="scientific">Eubacterium ventriosum</name>
    <dbReference type="NCBI Taxonomy" id="39496"/>
    <lineage>
        <taxon>Bacteria</taxon>
        <taxon>Bacillati</taxon>
        <taxon>Bacillota</taxon>
        <taxon>Clostridia</taxon>
        <taxon>Eubacteriales</taxon>
        <taxon>Eubacteriaceae</taxon>
        <taxon>Eubacterium</taxon>
    </lineage>
</organism>
<protein>
    <recommendedName>
        <fullName evidence="1">BIG2 domain-containing protein</fullName>
    </recommendedName>
</protein>
<dbReference type="EMBL" id="QSFV01000094">
    <property type="protein sequence ID" value="RHA73701.1"/>
    <property type="molecule type" value="Genomic_DNA"/>
</dbReference>
<evidence type="ECO:0000313" key="3">
    <source>
        <dbReference type="Proteomes" id="UP000285740"/>
    </source>
</evidence>
<sequence>AFESDNQDVAVVSKKGIITAKKKGKCSVYVYAQNGVYKKIKIRVN</sequence>
<proteinExistence type="predicted"/>
<dbReference type="RefSeq" id="WP_182382580.1">
    <property type="nucleotide sequence ID" value="NZ_QSFV01000094.1"/>
</dbReference>
<reference evidence="2 3" key="1">
    <citation type="submission" date="2018-08" db="EMBL/GenBank/DDBJ databases">
        <title>A genome reference for cultivated species of the human gut microbiota.</title>
        <authorList>
            <person name="Zou Y."/>
            <person name="Xue W."/>
            <person name="Luo G."/>
        </authorList>
    </citation>
    <scope>NUCLEOTIDE SEQUENCE [LARGE SCALE GENOMIC DNA]</scope>
    <source>
        <strain evidence="2 3">AM42-30</strain>
    </source>
</reference>
<feature type="domain" description="BIG2" evidence="1">
    <location>
        <begin position="2"/>
        <end position="40"/>
    </location>
</feature>
<dbReference type="AlphaFoldDB" id="A0A413SWT5"/>
<dbReference type="Pfam" id="PF02368">
    <property type="entry name" value="Big_2"/>
    <property type="match status" value="1"/>
</dbReference>
<accession>A0A413SWT5</accession>
<feature type="non-terminal residue" evidence="2">
    <location>
        <position position="1"/>
    </location>
</feature>
<dbReference type="Gene3D" id="2.60.40.1080">
    <property type="match status" value="1"/>
</dbReference>